<comment type="caution">
    <text evidence="14">The sequence shown here is derived from an EMBL/GenBank/DDBJ whole genome shotgun (WGS) entry which is preliminary data.</text>
</comment>
<evidence type="ECO:0000313" key="15">
    <source>
        <dbReference type="Proteomes" id="UP001150538"/>
    </source>
</evidence>
<dbReference type="EC" id="1.3.1.104" evidence="11"/>
<reference evidence="14" key="1">
    <citation type="submission" date="2022-07" db="EMBL/GenBank/DDBJ databases">
        <title>Phylogenomic reconstructions and comparative analyses of Kickxellomycotina fungi.</title>
        <authorList>
            <person name="Reynolds N.K."/>
            <person name="Stajich J.E."/>
            <person name="Barry K."/>
            <person name="Grigoriev I.V."/>
            <person name="Crous P."/>
            <person name="Smith M.E."/>
        </authorList>
    </citation>
    <scope>NUCLEOTIDE SEQUENCE</scope>
    <source>
        <strain evidence="14">NBRC 100468</strain>
    </source>
</reference>
<proteinExistence type="inferred from homology"/>
<dbReference type="InterPro" id="IPR051034">
    <property type="entry name" value="Mito_Enoyl-ACP_Reductase"/>
</dbReference>
<keyword evidence="3" id="KW-0444">Lipid biosynthesis</keyword>
<keyword evidence="9" id="KW-0496">Mitochondrion</keyword>
<dbReference type="InterPro" id="IPR011032">
    <property type="entry name" value="GroES-like_sf"/>
</dbReference>
<dbReference type="PANTHER" id="PTHR43981">
    <property type="entry name" value="ENOYL-[ACYL-CARRIER-PROTEIN] REDUCTASE, MITOCHONDRIAL"/>
    <property type="match status" value="1"/>
</dbReference>
<dbReference type="InterPro" id="IPR013149">
    <property type="entry name" value="ADH-like_C"/>
</dbReference>
<dbReference type="PANTHER" id="PTHR43981:SF2">
    <property type="entry name" value="ENOYL-[ACYL-CARRIER-PROTEIN] REDUCTASE, MITOCHONDRIAL"/>
    <property type="match status" value="1"/>
</dbReference>
<keyword evidence="6" id="KW-0809">Transit peptide</keyword>
<comment type="subcellular location">
    <subcellularLocation>
        <location evidence="1">Mitochondrion</location>
    </subcellularLocation>
</comment>
<dbReference type="FunFam" id="3.40.50.720:FF:000112">
    <property type="entry name" value="Enoyl-[acyl-carrier-protein] reductase 1, mitochondrial"/>
    <property type="match status" value="1"/>
</dbReference>
<organism evidence="14 15">
    <name type="scientific">Mycoemilia scoparia</name>
    <dbReference type="NCBI Taxonomy" id="417184"/>
    <lineage>
        <taxon>Eukaryota</taxon>
        <taxon>Fungi</taxon>
        <taxon>Fungi incertae sedis</taxon>
        <taxon>Zoopagomycota</taxon>
        <taxon>Kickxellomycotina</taxon>
        <taxon>Kickxellomycetes</taxon>
        <taxon>Kickxellales</taxon>
        <taxon>Kickxellaceae</taxon>
        <taxon>Mycoemilia</taxon>
    </lineage>
</organism>
<dbReference type="GO" id="GO:0006633">
    <property type="term" value="P:fatty acid biosynthetic process"/>
    <property type="evidence" value="ECO:0007669"/>
    <property type="project" value="UniProtKB-KW"/>
</dbReference>
<keyword evidence="10" id="KW-0275">Fatty acid biosynthesis</keyword>
<evidence type="ECO:0000256" key="9">
    <source>
        <dbReference type="ARBA" id="ARBA00023128"/>
    </source>
</evidence>
<dbReference type="OrthoDB" id="7482721at2759"/>
<comment type="catalytic activity">
    <reaction evidence="12">
        <text>a 2,3-saturated acyl-[ACP] + NADP(+) = a (2E)-enoyl-[ACP] + NADPH + H(+)</text>
        <dbReference type="Rhea" id="RHEA:22564"/>
        <dbReference type="Rhea" id="RHEA-COMP:9925"/>
        <dbReference type="Rhea" id="RHEA-COMP:9926"/>
        <dbReference type="ChEBI" id="CHEBI:15378"/>
        <dbReference type="ChEBI" id="CHEBI:57783"/>
        <dbReference type="ChEBI" id="CHEBI:58349"/>
        <dbReference type="ChEBI" id="CHEBI:78784"/>
        <dbReference type="ChEBI" id="CHEBI:78785"/>
        <dbReference type="EC" id="1.3.1.104"/>
    </reaction>
</comment>
<dbReference type="InterPro" id="IPR020843">
    <property type="entry name" value="ER"/>
</dbReference>
<keyword evidence="7 14" id="KW-0560">Oxidoreductase</keyword>
<dbReference type="Gene3D" id="3.40.50.720">
    <property type="entry name" value="NAD(P)-binding Rossmann-like Domain"/>
    <property type="match status" value="1"/>
</dbReference>
<dbReference type="SUPFAM" id="SSF51735">
    <property type="entry name" value="NAD(P)-binding Rossmann-fold domains"/>
    <property type="match status" value="1"/>
</dbReference>
<accession>A0A9W8A5Y9</accession>
<evidence type="ECO:0000256" key="11">
    <source>
        <dbReference type="ARBA" id="ARBA00038963"/>
    </source>
</evidence>
<name>A0A9W8A5Y9_9FUNG</name>
<evidence type="ECO:0000256" key="1">
    <source>
        <dbReference type="ARBA" id="ARBA00004173"/>
    </source>
</evidence>
<dbReference type="SMART" id="SM00829">
    <property type="entry name" value="PKS_ER"/>
    <property type="match status" value="1"/>
</dbReference>
<evidence type="ECO:0000256" key="5">
    <source>
        <dbReference type="ARBA" id="ARBA00022857"/>
    </source>
</evidence>
<dbReference type="Pfam" id="PF08240">
    <property type="entry name" value="ADH_N"/>
    <property type="match status" value="1"/>
</dbReference>
<evidence type="ECO:0000259" key="13">
    <source>
        <dbReference type="SMART" id="SM00829"/>
    </source>
</evidence>
<evidence type="ECO:0000256" key="3">
    <source>
        <dbReference type="ARBA" id="ARBA00022516"/>
    </source>
</evidence>
<dbReference type="Proteomes" id="UP001150538">
    <property type="component" value="Unassembled WGS sequence"/>
</dbReference>
<evidence type="ECO:0000256" key="8">
    <source>
        <dbReference type="ARBA" id="ARBA00023098"/>
    </source>
</evidence>
<dbReference type="Gene3D" id="3.90.180.10">
    <property type="entry name" value="Medium-chain alcohol dehydrogenases, catalytic domain"/>
    <property type="match status" value="1"/>
</dbReference>
<evidence type="ECO:0000256" key="4">
    <source>
        <dbReference type="ARBA" id="ARBA00022832"/>
    </source>
</evidence>
<dbReference type="GO" id="GO:0141148">
    <property type="term" value="F:enoyl-[acyl-carrier-protein] reductase (NADPH) activity"/>
    <property type="evidence" value="ECO:0007669"/>
    <property type="project" value="UniProtKB-EC"/>
</dbReference>
<dbReference type="InterPro" id="IPR013154">
    <property type="entry name" value="ADH-like_N"/>
</dbReference>
<evidence type="ECO:0000313" key="14">
    <source>
        <dbReference type="EMBL" id="KAJ1921783.1"/>
    </source>
</evidence>
<dbReference type="InterPro" id="IPR036291">
    <property type="entry name" value="NAD(P)-bd_dom_sf"/>
</dbReference>
<gene>
    <name evidence="14" type="primary">ETR1</name>
    <name evidence="14" type="ORF">H4219_000516</name>
</gene>
<evidence type="ECO:0000256" key="10">
    <source>
        <dbReference type="ARBA" id="ARBA00023160"/>
    </source>
</evidence>
<evidence type="ECO:0000256" key="2">
    <source>
        <dbReference type="ARBA" id="ARBA00010371"/>
    </source>
</evidence>
<dbReference type="SUPFAM" id="SSF50129">
    <property type="entry name" value="GroES-like"/>
    <property type="match status" value="1"/>
</dbReference>
<dbReference type="EMBL" id="JANBPU010000003">
    <property type="protein sequence ID" value="KAJ1921783.1"/>
    <property type="molecule type" value="Genomic_DNA"/>
</dbReference>
<keyword evidence="15" id="KW-1185">Reference proteome</keyword>
<keyword evidence="5" id="KW-0521">NADP</keyword>
<evidence type="ECO:0000256" key="6">
    <source>
        <dbReference type="ARBA" id="ARBA00022946"/>
    </source>
</evidence>
<comment type="similarity">
    <text evidence="2">Belongs to the zinc-containing alcohol dehydrogenase family. Quinone oxidoreductase subfamily.</text>
</comment>
<evidence type="ECO:0000256" key="12">
    <source>
        <dbReference type="ARBA" id="ARBA00048843"/>
    </source>
</evidence>
<dbReference type="CDD" id="cd08290">
    <property type="entry name" value="ETR"/>
    <property type="match status" value="1"/>
</dbReference>
<keyword evidence="4" id="KW-0276">Fatty acid metabolism</keyword>
<dbReference type="AlphaFoldDB" id="A0A9W8A5Y9"/>
<feature type="domain" description="Enoyl reductase (ER)" evidence="13">
    <location>
        <begin position="61"/>
        <end position="403"/>
    </location>
</feature>
<keyword evidence="8" id="KW-0443">Lipid metabolism</keyword>
<protein>
    <recommendedName>
        <fullName evidence="11">enoyl-[acyl-carrier-protein] reductase</fullName>
        <ecNumber evidence="11">1.3.1.104</ecNumber>
    </recommendedName>
</protein>
<dbReference type="GO" id="GO:0005739">
    <property type="term" value="C:mitochondrion"/>
    <property type="evidence" value="ECO:0007669"/>
    <property type="project" value="UniProtKB-SubCell"/>
</dbReference>
<dbReference type="Pfam" id="PF00107">
    <property type="entry name" value="ADH_zinc_N"/>
    <property type="match status" value="1"/>
</dbReference>
<evidence type="ECO:0000256" key="7">
    <source>
        <dbReference type="ARBA" id="ARBA00023002"/>
    </source>
</evidence>
<sequence length="415" mass="45944">MSSPLHKTLQPLFLGRQSYPLHSTLQKTNIYFGSKHKLFHQCAYNLSAIRKSRAAVYEKPGPPNEVLKIADISLSDDIPEGMALIRMMASPVNPSDLNQIEGLYPVKGQFSNRELVYIEEGADSQTPKNVSVAIGGNEGVGEILKVGETTEDSKNFEVGAWVLPNQSGKIGTWCTHAIVPTNDLVAVPNCNGVTPEQVSTIKVNPSTAYRMLKDFVDLSPGDYVIQNGANSGVGRAVIQLCREWGINTINIIRDRDNFDELSEELKSLGATMVIKDTDLKSSDVSVTLNNLEQPIKLGLNCVGGKQTLAMTKFLSRHGILVTYGGMSRQPVTLPTSFLIFKDIQAKGFWMTRWYKSHSEQERLEMWDHLLSLMRQGKLVSQPMTQINWSENGTPSELAEKLALGTGWGSKHMFVF</sequence>